<dbReference type="InterPro" id="IPR011989">
    <property type="entry name" value="ARM-like"/>
</dbReference>
<dbReference type="Gene3D" id="3.30.1010.10">
    <property type="entry name" value="Phosphatidylinositol 3-kinase Catalytic Subunit, Chain A, domain 4"/>
    <property type="match status" value="1"/>
</dbReference>
<keyword evidence="5" id="KW-0341">Growth regulation</keyword>
<dbReference type="GO" id="GO:0031931">
    <property type="term" value="C:TORC1 complex"/>
    <property type="evidence" value="ECO:0007669"/>
    <property type="project" value="TreeGrafter"/>
</dbReference>
<dbReference type="Pfam" id="PF23593">
    <property type="entry name" value="HEAT_ATR"/>
    <property type="match status" value="1"/>
</dbReference>
<dbReference type="PANTHER" id="PTHR11139:SF9">
    <property type="entry name" value="SERINE_THREONINE-PROTEIN KINASE MTOR"/>
    <property type="match status" value="1"/>
</dbReference>
<evidence type="ECO:0000256" key="3">
    <source>
        <dbReference type="ARBA" id="ARBA00022473"/>
    </source>
</evidence>
<dbReference type="InterPro" id="IPR057564">
    <property type="entry name" value="HEAT_ATR"/>
</dbReference>
<evidence type="ECO:0000256" key="8">
    <source>
        <dbReference type="ARBA" id="ARBA00022741"/>
    </source>
</evidence>
<dbReference type="FunFam" id="1.25.10.10:FF:000265">
    <property type="entry name" value="Serine/threonine-protein kinase TOR"/>
    <property type="match status" value="1"/>
</dbReference>
<dbReference type="GO" id="GO:0031932">
    <property type="term" value="C:TORC2 complex"/>
    <property type="evidence" value="ECO:0007669"/>
    <property type="project" value="TreeGrafter"/>
</dbReference>
<dbReference type="Pfam" id="PF02260">
    <property type="entry name" value="FATC"/>
    <property type="match status" value="1"/>
</dbReference>
<evidence type="ECO:0000256" key="13">
    <source>
        <dbReference type="ARBA" id="ARBA00069838"/>
    </source>
</evidence>
<dbReference type="Pfam" id="PF00454">
    <property type="entry name" value="PI3_PI4_kinase"/>
    <property type="match status" value="1"/>
</dbReference>
<dbReference type="InterPro" id="IPR003152">
    <property type="entry name" value="FATC_dom"/>
</dbReference>
<sequence>MATSGQSLRSSTAASSGGNFDLLNRILADLCTRGHSKEGAPLALKKHIEEAARDLTGEAFSRFMDQLYDRISILLESNDVPENLGALRAIDELIDVALGENASKVSRFSNYIRNVFELKRDPEILVLASRVLGHLARAGGAMTADEVERQVKIALDWLRGERIEYRRFAAVLILKEMAESASTVFNVHVPEFVDAIWVALRDPQLAVRERAVEALRACLRVIEKRETRWRVQWYYRMFEATQDGLGKNAPVHSIHGSLLAVGELLRNTGEFMMSRYREVADIVLRYLEHRDRLVRLSITSLLPRIAHFLRDRFVTNYLTICMNHILTVLRTPAERASGFIALGEMAGALDGELKHYLPTITHHLRDAIAPRRGRPSLEALACVGSIAKAMGPAMESHVRGLLDVMFSAGLSPTLVESLEQITISIPSLLPSIQERLLECISVVLSKSHSPQGRPNALVGRGNVMTLPQPVSDLCGSSLVQLALQTLARFNFKGHDLLEFARESVIVYLDDEDGATRKDAALCCCKLVANSFSVMTCTQFGTSRPSRASGKRRCLVEELVEKLLIAAVADADVTVRNSIFVSLHGNRGFDDFIAQADSLSAVFAALNDEDFDVREYAISVAGRLSEKNPAYVLPALRRHLIQLLTYLDQSADNKCREESAKLLGCLIRNCERLILPYIAPVHKALVARLSEGTGVNANNGIITGVLVTVGDLARVGGSAMRQYLPELMPLIVEALLDGAAVAKREVAVSTLGQVVQSTGYVITPYNEYPLLLGLLLKLLNGELAWSTRREVLKVLGIMGALDPHVHKRNQLSLPGSHGEVTRAASDSGQHIQSVDELPMELWPSFATSEDYFSTVAINSLLRILRDPSLASYHLKVVGSLMFIFKSMGLGSVPYLPKVLPDLFHTVSTCDDTLKDFITWKLGTLVSIVRQHIRKYLPELLSLISELWSSFNFPSTIRPPLGYPVLHLVEQLCLALNDEFRMILHIILPCCIQVLSDAERCNDYTYVLDILHTLEVFGGTLDEHMHLLLPALIRLFKVDAPVDIRRASIRTLTRLIPRVQVTGHISSLVHHLKLVLDGKNDELQKDAVDALCCLAQALGEDFTVFIPSIHKLLLKHRLRHKEFEEIEGRLRRREPLILGSTTAQRLSRRVPVEVISDPLNDGDFDPYEDRSDVHKQFRGHQVNDGRLRTAGEASQRSTKEDWAEWMRHFSIELLKESPSPALRTCARLAQLQPFVGRELFAAGFVSCWAQLNETSQTQLVRSLEMAFSSPNIPPEILATLLNLAEFMEHDEKHLPIDIRLLGALAEKCRAFAKALHYKEMEFRDASTKKMDTNPVAVVEALIHINNQLHQHEAAVGILTYAQQHLEVQLKESWYEKLQRWEDALKAYTAKASQASNPHLVLDAMLGRMRCLAALARWEELNNLCKEYWTPAEPAARLEMAPMAASAAWNMGEWDQMAEYVSRLDDGDETKLRSLGNTAASGDGSSSGTFYRAVLLVRKGKYDEAREYVDRARKCLATELAALVLESYERAYSNMVRVQQLSELEEVIDYCTLPVGNSVAEGRRALIQNMWTERIQGAKRNVEVWQAVLAIRALVLPPAEDIETWLKFASLCRKSGRVSQARSTLVKLLQYDPETSENGWYSGPPQVMFAYLKYQWSLGEDIKRKEAFARLQVLSRELSSSPIIQPVKPSSLSSGRSSTAPLLARVCLELGTWQWALSPGLDDDSIQEILTAFQNATQCANTWAKAWHMWALFNTAVMSHYTMRGFPDVAAQFVVAAVTGYFHSIACAANSKGVDDSLQDILRLLTLWFNHGATADVQMALQKGFAHVNINTWLVVLPQIIARIHSNNHAVRELIQSLLVRIGQSHPQALMYPLLVACKSISNLRRAAAQEVVDKVRQHSGVLVDQAQLVSKELIRVAILWHETWHEALEEASRLYFGEHNIEGMLKVLEPLHEMLEDGAMKNNTTIKERAFIEAYRRELLEAYECCMKYKKTGKDAELTQAWDLYYHVFRRIDKQLQSLTTLDLQSVSPELLECRNLELAVPGTYRAESPVVTIASFATQLVVITSKQRPRKLTIHGSDGEDYAFLLKGHEDLRQDERVMQLFGLVNTLLDNSRKTAEKDLSIQRYDVIPLSPNSGLIGWVPHCDTLHQLIREYRDARKITLNQEHKYMLSFAPDYDHLPLIAKVEVFEYALHNTEGNDLSKVLWLKSRTSEVWLERRTNYTRSLAVMSMVGYLLGLGDRHPSNLMLHRYTGKILHIDFGDCFEASMNREKFPEKVPFRLTRMLVKAMEVSGIEGNFRSTCENVMQVLRSNKDSVMAMMEAFVHDPLINWRLFNFNEVPQMSMFSSTHAPPVVNAEESAQSRELLQPQRGARERELLQAVNQLGDANEVLNERAVVVMARMSNKLTGRDFPTCSSMSTASVQLAVDHSTLIAGDSREVDHGLSVKVQVEKLIGQATSHENLCQNYVGWCPFW</sequence>
<dbReference type="SMART" id="SM01345">
    <property type="entry name" value="Rapamycin_bind"/>
    <property type="match status" value="1"/>
</dbReference>
<organism evidence="18 19">
    <name type="scientific">Cucurbita moschata</name>
    <name type="common">Winter crookneck squash</name>
    <name type="synonym">Cucurbita pepo var. moschata</name>
    <dbReference type="NCBI Taxonomy" id="3662"/>
    <lineage>
        <taxon>Eukaryota</taxon>
        <taxon>Viridiplantae</taxon>
        <taxon>Streptophyta</taxon>
        <taxon>Embryophyta</taxon>
        <taxon>Tracheophyta</taxon>
        <taxon>Spermatophyta</taxon>
        <taxon>Magnoliopsida</taxon>
        <taxon>eudicotyledons</taxon>
        <taxon>Gunneridae</taxon>
        <taxon>Pentapetalae</taxon>
        <taxon>rosids</taxon>
        <taxon>fabids</taxon>
        <taxon>Cucurbitales</taxon>
        <taxon>Cucurbitaceae</taxon>
        <taxon>Cucurbiteae</taxon>
        <taxon>Cucurbita</taxon>
    </lineage>
</organism>
<dbReference type="InterPro" id="IPR016024">
    <property type="entry name" value="ARM-type_fold"/>
</dbReference>
<dbReference type="Gene3D" id="1.10.1070.11">
    <property type="entry name" value="Phosphatidylinositol 3-/4-kinase, catalytic domain"/>
    <property type="match status" value="1"/>
</dbReference>
<dbReference type="PROSITE" id="PS51190">
    <property type="entry name" value="FATC"/>
    <property type="match status" value="1"/>
</dbReference>
<dbReference type="InterPro" id="IPR014009">
    <property type="entry name" value="PIK_FAT"/>
</dbReference>
<dbReference type="InterPro" id="IPR036940">
    <property type="entry name" value="PI3/4_kinase_cat_sf"/>
</dbReference>
<dbReference type="GeneID" id="111454906"/>
<evidence type="ECO:0000259" key="17">
    <source>
        <dbReference type="PROSITE" id="PS51190"/>
    </source>
</evidence>
<dbReference type="InterPro" id="IPR036738">
    <property type="entry name" value="FRB_sf"/>
</dbReference>
<dbReference type="GO" id="GO:0005737">
    <property type="term" value="C:cytoplasm"/>
    <property type="evidence" value="ECO:0007669"/>
    <property type="project" value="TreeGrafter"/>
</dbReference>
<dbReference type="InterPro" id="IPR018936">
    <property type="entry name" value="PI3/4_kinase_CS"/>
</dbReference>
<comment type="similarity">
    <text evidence="1 14">Belongs to the PI3/PI4-kinase family.</text>
</comment>
<evidence type="ECO:0000313" key="19">
    <source>
        <dbReference type="RefSeq" id="XP_022952143.1"/>
    </source>
</evidence>
<dbReference type="PROSITE" id="PS51189">
    <property type="entry name" value="FAT"/>
    <property type="match status" value="1"/>
</dbReference>
<keyword evidence="7" id="KW-0677">Repeat</keyword>
<dbReference type="InterPro" id="IPR026683">
    <property type="entry name" value="TOR_cat"/>
</dbReference>
<dbReference type="GO" id="GO:0005524">
    <property type="term" value="F:ATP binding"/>
    <property type="evidence" value="ECO:0007669"/>
    <property type="project" value="UniProtKB-KW"/>
</dbReference>
<evidence type="ECO:0000256" key="11">
    <source>
        <dbReference type="ARBA" id="ARBA00047899"/>
    </source>
</evidence>
<evidence type="ECO:0000256" key="14">
    <source>
        <dbReference type="RuleBase" id="RU364109"/>
    </source>
</evidence>
<dbReference type="FunFam" id="1.25.10.10:FF:000284">
    <property type="entry name" value="Serine/threonine-protein kinase TOR"/>
    <property type="match status" value="1"/>
</dbReference>
<dbReference type="Pfam" id="PF11865">
    <property type="entry name" value="mTOR_dom"/>
    <property type="match status" value="1"/>
</dbReference>
<dbReference type="Pfam" id="PF02259">
    <property type="entry name" value="FAT"/>
    <property type="match status" value="1"/>
</dbReference>
<keyword evidence="18" id="KW-1185">Reference proteome</keyword>
<feature type="domain" description="FATC" evidence="17">
    <location>
        <begin position="2438"/>
        <end position="2470"/>
    </location>
</feature>
<keyword evidence="3" id="KW-0217">Developmental protein</keyword>
<reference evidence="19" key="1">
    <citation type="submission" date="2025-08" db="UniProtKB">
        <authorList>
            <consortium name="RefSeq"/>
        </authorList>
    </citation>
    <scope>IDENTIFICATION</scope>
    <source>
        <tissue evidence="19">Young leaves</tissue>
    </source>
</reference>
<dbReference type="GO" id="GO:0031929">
    <property type="term" value="P:TOR signaling"/>
    <property type="evidence" value="ECO:0007669"/>
    <property type="project" value="TreeGrafter"/>
</dbReference>
<evidence type="ECO:0000256" key="7">
    <source>
        <dbReference type="ARBA" id="ARBA00022737"/>
    </source>
</evidence>
<dbReference type="FunFam" id="1.10.1070.11:FF:000017">
    <property type="entry name" value="Serine/threonine-protein kinase TOR"/>
    <property type="match status" value="1"/>
</dbReference>
<dbReference type="GO" id="GO:0044877">
    <property type="term" value="F:protein-containing complex binding"/>
    <property type="evidence" value="ECO:0007669"/>
    <property type="project" value="InterPro"/>
</dbReference>
<dbReference type="FunFam" id="3.30.1010.10:FF:000006">
    <property type="entry name" value="Serine/threonine-protein kinase TOR"/>
    <property type="match status" value="1"/>
</dbReference>
<dbReference type="Proteomes" id="UP000504609">
    <property type="component" value="Unplaced"/>
</dbReference>
<dbReference type="InterPro" id="IPR009076">
    <property type="entry name" value="FRB_dom"/>
</dbReference>
<evidence type="ECO:0000256" key="1">
    <source>
        <dbReference type="ARBA" id="ARBA00011031"/>
    </source>
</evidence>
<dbReference type="CDD" id="cd05169">
    <property type="entry name" value="PIKKc_TOR"/>
    <property type="match status" value="1"/>
</dbReference>
<keyword evidence="6 14" id="KW-0808">Transferase</keyword>
<evidence type="ECO:0000256" key="9">
    <source>
        <dbReference type="ARBA" id="ARBA00022777"/>
    </source>
</evidence>
<proteinExistence type="inferred from homology"/>
<dbReference type="SMART" id="SM00146">
    <property type="entry name" value="PI3Kc"/>
    <property type="match status" value="1"/>
</dbReference>
<comment type="catalytic activity">
    <reaction evidence="11 14">
        <text>L-threonyl-[protein] + ATP = O-phospho-L-threonyl-[protein] + ADP + H(+)</text>
        <dbReference type="Rhea" id="RHEA:46608"/>
        <dbReference type="Rhea" id="RHEA-COMP:11060"/>
        <dbReference type="Rhea" id="RHEA-COMP:11605"/>
        <dbReference type="ChEBI" id="CHEBI:15378"/>
        <dbReference type="ChEBI" id="CHEBI:30013"/>
        <dbReference type="ChEBI" id="CHEBI:30616"/>
        <dbReference type="ChEBI" id="CHEBI:61977"/>
        <dbReference type="ChEBI" id="CHEBI:456216"/>
        <dbReference type="EC" id="2.7.11.1"/>
    </reaction>
</comment>
<dbReference type="FunFam" id="1.25.10.10:FF:000288">
    <property type="entry name" value="Serine/threonine-protein kinase TOR"/>
    <property type="match status" value="1"/>
</dbReference>
<dbReference type="RefSeq" id="XP_022952143.1">
    <property type="nucleotide sequence ID" value="XM_023096375.1"/>
</dbReference>
<dbReference type="EC" id="2.7.11.1" evidence="2 14"/>
<dbReference type="SUPFAM" id="SSF48452">
    <property type="entry name" value="TPR-like"/>
    <property type="match status" value="1"/>
</dbReference>
<dbReference type="KEGG" id="cmos:111454906"/>
<dbReference type="InterPro" id="IPR050517">
    <property type="entry name" value="DDR_Repair_Kinase"/>
</dbReference>
<dbReference type="SMART" id="SM01343">
    <property type="entry name" value="FATC"/>
    <property type="match status" value="1"/>
</dbReference>
<evidence type="ECO:0000256" key="2">
    <source>
        <dbReference type="ARBA" id="ARBA00012513"/>
    </source>
</evidence>
<dbReference type="SUPFAM" id="SSF56112">
    <property type="entry name" value="Protein kinase-like (PK-like)"/>
    <property type="match status" value="1"/>
</dbReference>
<keyword evidence="4 14" id="KW-0723">Serine/threonine-protein kinase</keyword>
<dbReference type="SUPFAM" id="SSF47212">
    <property type="entry name" value="FKBP12-rapamycin-binding domain of FKBP-rapamycin-associated protein (FRAP)"/>
    <property type="match status" value="1"/>
</dbReference>
<dbReference type="Gene3D" id="1.25.10.10">
    <property type="entry name" value="Leucine-rich Repeat Variant"/>
    <property type="match status" value="6"/>
</dbReference>
<evidence type="ECO:0000256" key="10">
    <source>
        <dbReference type="ARBA" id="ARBA00022840"/>
    </source>
</evidence>
<dbReference type="GO" id="GO:0016242">
    <property type="term" value="P:negative regulation of macroautophagy"/>
    <property type="evidence" value="ECO:0007669"/>
    <property type="project" value="TreeGrafter"/>
</dbReference>
<evidence type="ECO:0000259" key="16">
    <source>
        <dbReference type="PROSITE" id="PS51189"/>
    </source>
</evidence>
<feature type="domain" description="PI3K/PI4K catalytic" evidence="15">
    <location>
        <begin position="2055"/>
        <end position="2372"/>
    </location>
</feature>
<dbReference type="InterPro" id="IPR024585">
    <property type="entry name" value="mTOR_dom"/>
</dbReference>
<dbReference type="GO" id="GO:0005634">
    <property type="term" value="C:nucleus"/>
    <property type="evidence" value="ECO:0007669"/>
    <property type="project" value="TreeGrafter"/>
</dbReference>
<gene>
    <name evidence="19" type="primary">LOC111454906</name>
</gene>
<dbReference type="Gene3D" id="1.25.40.10">
    <property type="entry name" value="Tetratricopeptide repeat domain"/>
    <property type="match status" value="1"/>
</dbReference>
<evidence type="ECO:0000256" key="6">
    <source>
        <dbReference type="ARBA" id="ARBA00022679"/>
    </source>
</evidence>
<dbReference type="Pfam" id="PF08771">
    <property type="entry name" value="FRB_dom"/>
    <property type="match status" value="1"/>
</dbReference>
<keyword evidence="8 14" id="KW-0547">Nucleotide-binding</keyword>
<dbReference type="PROSITE" id="PS00915">
    <property type="entry name" value="PI3_4_KINASE_1"/>
    <property type="match status" value="1"/>
</dbReference>
<evidence type="ECO:0000256" key="4">
    <source>
        <dbReference type="ARBA" id="ARBA00022527"/>
    </source>
</evidence>
<dbReference type="FunFam" id="1.20.120.150:FF:000001">
    <property type="entry name" value="Serine/threonine-protein kinase TOR"/>
    <property type="match status" value="1"/>
</dbReference>
<keyword evidence="10 14" id="KW-0067">ATP-binding</keyword>
<dbReference type="InterPro" id="IPR011990">
    <property type="entry name" value="TPR-like_helical_dom_sf"/>
</dbReference>
<dbReference type="SUPFAM" id="SSF48371">
    <property type="entry name" value="ARM repeat"/>
    <property type="match status" value="2"/>
</dbReference>
<dbReference type="GO" id="GO:0004674">
    <property type="term" value="F:protein serine/threonine kinase activity"/>
    <property type="evidence" value="ECO:0007669"/>
    <property type="project" value="UniProtKB-KW"/>
</dbReference>
<dbReference type="InterPro" id="IPR003151">
    <property type="entry name" value="PIK-rel_kinase_FAT"/>
</dbReference>
<dbReference type="FunFam" id="1.25.10.10:FF:000802">
    <property type="entry name" value="Serine/threonine-protein kinase TOR"/>
    <property type="match status" value="1"/>
</dbReference>
<dbReference type="PROSITE" id="PS00916">
    <property type="entry name" value="PI3_4_KINASE_2"/>
    <property type="match status" value="1"/>
</dbReference>
<evidence type="ECO:0000259" key="15">
    <source>
        <dbReference type="PROSITE" id="PS50290"/>
    </source>
</evidence>
<dbReference type="PROSITE" id="PS50290">
    <property type="entry name" value="PI3_4_KINASE_3"/>
    <property type="match status" value="1"/>
</dbReference>
<dbReference type="InterPro" id="IPR011009">
    <property type="entry name" value="Kinase-like_dom_sf"/>
</dbReference>
<dbReference type="PANTHER" id="PTHR11139">
    <property type="entry name" value="ATAXIA TELANGIECTASIA MUTATED ATM -RELATED"/>
    <property type="match status" value="1"/>
</dbReference>
<accession>A0A6J1GJP2</accession>
<name>A0A6J1GJP2_CUCMO</name>
<dbReference type="FunFam" id="1.25.10.10:FF:000474">
    <property type="entry name" value="Serine/threonine-protein kinase TOR"/>
    <property type="match status" value="1"/>
</dbReference>
<dbReference type="InterPro" id="IPR000403">
    <property type="entry name" value="PI3/4_kinase_cat_dom"/>
</dbReference>
<evidence type="ECO:0000256" key="12">
    <source>
        <dbReference type="ARBA" id="ARBA00048679"/>
    </source>
</evidence>
<keyword evidence="9 14" id="KW-0418">Kinase</keyword>
<feature type="domain" description="FAT" evidence="16">
    <location>
        <begin position="1298"/>
        <end position="1877"/>
    </location>
</feature>
<dbReference type="SMART" id="SM01346">
    <property type="entry name" value="DUF3385"/>
    <property type="match status" value="1"/>
</dbReference>
<dbReference type="GO" id="GO:0080090">
    <property type="term" value="P:regulation of primary metabolic process"/>
    <property type="evidence" value="ECO:0007669"/>
    <property type="project" value="UniProtKB-ARBA"/>
</dbReference>
<dbReference type="Gene3D" id="1.20.120.150">
    <property type="entry name" value="FKBP12-rapamycin binding domain"/>
    <property type="match status" value="1"/>
</dbReference>
<comment type="catalytic activity">
    <reaction evidence="12">
        <text>L-seryl-[protein] + ATP = O-phospho-L-seryl-[protein] + ADP + H(+)</text>
        <dbReference type="Rhea" id="RHEA:17989"/>
        <dbReference type="Rhea" id="RHEA-COMP:9863"/>
        <dbReference type="Rhea" id="RHEA-COMP:11604"/>
        <dbReference type="ChEBI" id="CHEBI:15378"/>
        <dbReference type="ChEBI" id="CHEBI:29999"/>
        <dbReference type="ChEBI" id="CHEBI:30616"/>
        <dbReference type="ChEBI" id="CHEBI:83421"/>
        <dbReference type="ChEBI" id="CHEBI:456216"/>
        <dbReference type="EC" id="2.7.11.1"/>
    </reaction>
</comment>
<evidence type="ECO:0000313" key="18">
    <source>
        <dbReference type="Proteomes" id="UP000504609"/>
    </source>
</evidence>
<evidence type="ECO:0000256" key="5">
    <source>
        <dbReference type="ARBA" id="ARBA00022604"/>
    </source>
</evidence>
<protein>
    <recommendedName>
        <fullName evidence="13 14">Serine/threonine-protein kinase TOR</fullName>
        <ecNumber evidence="2 14">2.7.11.1</ecNumber>
    </recommendedName>
</protein>